<sequence>MGYALFPDATVDQFLENLKTTAEAYGWGIDYWGTYSGANYRLHLHNTASAHFDFVYKNANLATVYGCTGYSAGAAPAAQPNASAGMDVYVIRSHLIVVGPDAIFIRHASSSVAESRAWQIGAITEKVGNWPGVGVCISGVMAQILANYRNTLWGAHTTVSGDMAAVSSVGLISQVLLGGGWTANAVKMYNNYPVDTIASAAERGILFKQPMAYSGGILPVPLLLYRVTSASPVLLQPIGYAPGVLYAYGGDVYREFDVTIINGTRWLWVCQEYNDGSVPPNMLVQIPALGG</sequence>
<reference evidence="1 2" key="1">
    <citation type="submission" date="2020-05" db="EMBL/GenBank/DDBJ databases">
        <title>Complete genome of Desulfobulbus oligotrophicus.</title>
        <authorList>
            <person name="Podar M."/>
        </authorList>
    </citation>
    <scope>NUCLEOTIDE SEQUENCE [LARGE SCALE GENOMIC DNA]</scope>
    <source>
        <strain evidence="1 2">Prop6</strain>
    </source>
</reference>
<evidence type="ECO:0000313" key="2">
    <source>
        <dbReference type="Proteomes" id="UP000596092"/>
    </source>
</evidence>
<dbReference type="KEGG" id="dog:HP555_11035"/>
<accession>A0A7T5VED9</accession>
<dbReference type="AlphaFoldDB" id="A0A7T5VED9"/>
<dbReference type="RefSeq" id="WP_199262455.1">
    <property type="nucleotide sequence ID" value="NZ_CP054140.1"/>
</dbReference>
<proteinExistence type="predicted"/>
<name>A0A7T5VED9_9BACT</name>
<keyword evidence="2" id="KW-1185">Reference proteome</keyword>
<dbReference type="Proteomes" id="UP000596092">
    <property type="component" value="Chromosome"/>
</dbReference>
<organism evidence="1 2">
    <name type="scientific">Desulfobulbus oligotrophicus</name>
    <dbReference type="NCBI Taxonomy" id="1909699"/>
    <lineage>
        <taxon>Bacteria</taxon>
        <taxon>Pseudomonadati</taxon>
        <taxon>Thermodesulfobacteriota</taxon>
        <taxon>Desulfobulbia</taxon>
        <taxon>Desulfobulbales</taxon>
        <taxon>Desulfobulbaceae</taxon>
        <taxon>Desulfobulbus</taxon>
    </lineage>
</organism>
<dbReference type="EMBL" id="CP054140">
    <property type="protein sequence ID" value="QQG66364.1"/>
    <property type="molecule type" value="Genomic_DNA"/>
</dbReference>
<protein>
    <submittedName>
        <fullName evidence="1">Uncharacterized protein</fullName>
    </submittedName>
</protein>
<evidence type="ECO:0000313" key="1">
    <source>
        <dbReference type="EMBL" id="QQG66364.1"/>
    </source>
</evidence>
<gene>
    <name evidence="1" type="ORF">HP555_11035</name>
</gene>